<accession>A0A0H5SE36</accession>
<dbReference type="CDD" id="cd07432">
    <property type="entry name" value="PHP_HisPPase"/>
    <property type="match status" value="1"/>
</dbReference>
<evidence type="ECO:0000313" key="2">
    <source>
        <dbReference type="Proteomes" id="UP000236497"/>
    </source>
</evidence>
<dbReference type="Gene3D" id="3.20.20.140">
    <property type="entry name" value="Metal-dependent hydrolases"/>
    <property type="match status" value="1"/>
</dbReference>
<dbReference type="GO" id="GO:0035312">
    <property type="term" value="F:5'-3' DNA exonuclease activity"/>
    <property type="evidence" value="ECO:0007669"/>
    <property type="project" value="TreeGrafter"/>
</dbReference>
<sequence length="225" mass="25910">MDLYLYETHLHTAEASACAILTGAQQAQLYKKAGYAGIIVTDHFFNGNTAIPDGLPWEERVDLFYKGYENAKKEGEKIGLSVFFGWEANYDGTEFLIYGLNHEWMKKHPEMLEWSIEDQYRYIHEAGGFVVHAHPFRIRPYIKEVRLFPDLVDAVEVYNVGNRNLEFDKKASEYAKKHKLPVTAGTDAHGFEQERSGMAFYKPLKDIKDFIENVKSGNCRLIMNT</sequence>
<dbReference type="Proteomes" id="UP000236497">
    <property type="component" value="Unassembled WGS sequence"/>
</dbReference>
<evidence type="ECO:0008006" key="3">
    <source>
        <dbReference type="Google" id="ProtNLM"/>
    </source>
</evidence>
<dbReference type="SUPFAM" id="SSF89550">
    <property type="entry name" value="PHP domain-like"/>
    <property type="match status" value="1"/>
</dbReference>
<protein>
    <recommendedName>
        <fullName evidence="3">PHP domain-containing protein</fullName>
    </recommendedName>
</protein>
<dbReference type="EMBL" id="CVTD020000005">
    <property type="protein sequence ID" value="CRZ33300.1"/>
    <property type="molecule type" value="Genomic_DNA"/>
</dbReference>
<proteinExistence type="predicted"/>
<name>A0A0H5SE36_HERHM</name>
<reference evidence="1 2" key="1">
    <citation type="submission" date="2015-06" db="EMBL/GenBank/DDBJ databases">
        <authorList>
            <person name="Wibberg Daniel"/>
        </authorList>
    </citation>
    <scope>NUCLEOTIDE SEQUENCE [LARGE SCALE GENOMIC DNA]</scope>
    <source>
        <strain evidence="1 2">T3/55T</strain>
    </source>
</reference>
<keyword evidence="2" id="KW-1185">Reference proteome</keyword>
<dbReference type="InterPro" id="IPR016195">
    <property type="entry name" value="Pol/histidinol_Pase-like"/>
</dbReference>
<dbReference type="RefSeq" id="WP_103201489.1">
    <property type="nucleotide sequence ID" value="NZ_CVTD020000005.1"/>
</dbReference>
<evidence type="ECO:0000313" key="1">
    <source>
        <dbReference type="EMBL" id="CRZ33300.1"/>
    </source>
</evidence>
<dbReference type="GO" id="GO:0004534">
    <property type="term" value="F:5'-3' RNA exonuclease activity"/>
    <property type="evidence" value="ECO:0007669"/>
    <property type="project" value="TreeGrafter"/>
</dbReference>
<organism evidence="1 2">
    <name type="scientific">Herbinix hemicellulosilytica</name>
    <dbReference type="NCBI Taxonomy" id="1564487"/>
    <lineage>
        <taxon>Bacteria</taxon>
        <taxon>Bacillati</taxon>
        <taxon>Bacillota</taxon>
        <taxon>Clostridia</taxon>
        <taxon>Lachnospirales</taxon>
        <taxon>Lachnospiraceae</taxon>
        <taxon>Herbinix</taxon>
    </lineage>
</organism>
<dbReference type="Pfam" id="PF13263">
    <property type="entry name" value="PHP_C"/>
    <property type="match status" value="1"/>
</dbReference>
<dbReference type="PANTHER" id="PTHR42924">
    <property type="entry name" value="EXONUCLEASE"/>
    <property type="match status" value="1"/>
</dbReference>
<dbReference type="PANTHER" id="PTHR42924:SF3">
    <property type="entry name" value="POLYMERASE_HISTIDINOL PHOSPHATASE N-TERMINAL DOMAIN-CONTAINING PROTEIN"/>
    <property type="match status" value="1"/>
</dbReference>
<dbReference type="AlphaFoldDB" id="A0A0H5SE36"/>
<dbReference type="InterPro" id="IPR052018">
    <property type="entry name" value="PHP_domain"/>
</dbReference>
<gene>
    <name evidence="1" type="ORF">HHT355_0085</name>
</gene>
<dbReference type="OrthoDB" id="9777619at2"/>